<dbReference type="GO" id="GO:0005886">
    <property type="term" value="C:plasma membrane"/>
    <property type="evidence" value="ECO:0007669"/>
    <property type="project" value="TreeGrafter"/>
</dbReference>
<gene>
    <name evidence="29" type="primary">DGKG</name>
</gene>
<dbReference type="GO" id="GO:0046834">
    <property type="term" value="P:lipid phosphorylation"/>
    <property type="evidence" value="ECO:0007669"/>
    <property type="project" value="UniProtKB-ARBA"/>
</dbReference>
<evidence type="ECO:0000256" key="6">
    <source>
        <dbReference type="ARBA" id="ARBA00022679"/>
    </source>
</evidence>
<dbReference type="GeneID" id="112618490"/>
<dbReference type="InterPro" id="IPR001206">
    <property type="entry name" value="Diacylglycerol_kinase_cat_dom"/>
</dbReference>
<feature type="region of interest" description="Disordered" evidence="25">
    <location>
        <begin position="82"/>
        <end position="155"/>
    </location>
</feature>
<comment type="catalytic activity">
    <reaction evidence="22">
        <text>1-octadecanoyl-2-(9Z,12Z)-octadecadienoyl-sn-glycerol + ATP = 1-octadecanoyl-2-(9Z,12Z-octadecadienoyl)-sn-glycero-3-phosphate + ADP + H(+)</text>
        <dbReference type="Rhea" id="RHEA:40339"/>
        <dbReference type="ChEBI" id="CHEBI:15378"/>
        <dbReference type="ChEBI" id="CHEBI:30616"/>
        <dbReference type="ChEBI" id="CHEBI:77097"/>
        <dbReference type="ChEBI" id="CHEBI:77098"/>
        <dbReference type="ChEBI" id="CHEBI:456216"/>
    </reaction>
    <physiologicalReaction direction="left-to-right" evidence="22">
        <dbReference type="Rhea" id="RHEA:40340"/>
    </physiologicalReaction>
</comment>
<dbReference type="PROSITE" id="PS00479">
    <property type="entry name" value="ZF_DAG_PE_1"/>
    <property type="match status" value="2"/>
</dbReference>
<evidence type="ECO:0000256" key="4">
    <source>
        <dbReference type="ARBA" id="ARBA00005175"/>
    </source>
</evidence>
<evidence type="ECO:0000259" key="28">
    <source>
        <dbReference type="PROSITE" id="PS50222"/>
    </source>
</evidence>
<dbReference type="FunFam" id="3.30.60.20:FF:000043">
    <property type="entry name" value="Diacylglycerol kinase"/>
    <property type="match status" value="1"/>
</dbReference>
<comment type="subcellular location">
    <subcellularLocation>
        <location evidence="1">Cytoplasm</location>
        <location evidence="1">Cytoskeleton</location>
    </subcellularLocation>
    <subcellularLocation>
        <location evidence="3">Cytoplasm</location>
        <location evidence="3">Cytosol</location>
    </subcellularLocation>
    <subcellularLocation>
        <location evidence="2">Membrane</location>
    </subcellularLocation>
</comment>
<dbReference type="GO" id="GO:0005524">
    <property type="term" value="F:ATP binding"/>
    <property type="evidence" value="ECO:0007669"/>
    <property type="project" value="UniProtKB-KW"/>
</dbReference>
<dbReference type="AlphaFoldDB" id="A0A8D2K5M8"/>
<dbReference type="GO" id="GO:0004143">
    <property type="term" value="F:ATP-dependent diacylglycerol kinase activity"/>
    <property type="evidence" value="ECO:0007669"/>
    <property type="project" value="UniProtKB-EC"/>
</dbReference>
<evidence type="ECO:0000259" key="26">
    <source>
        <dbReference type="PROSITE" id="PS50081"/>
    </source>
</evidence>
<dbReference type="GO" id="GO:0005829">
    <property type="term" value="C:cytosol"/>
    <property type="evidence" value="ECO:0007669"/>
    <property type="project" value="UniProtKB-SubCell"/>
</dbReference>
<dbReference type="InterPro" id="IPR038199">
    <property type="entry name" value="DGK_typeI_N_sf"/>
</dbReference>
<comment type="function">
    <text evidence="23">Diacylglycerol kinase that converts diacylglycerol/DAG into phosphatidic acid/phosphatidate/PA and regulates the respective levels of these two bioactive lipids. Thereby, acts as a central switch between the signaling pathways activated by these second messengers with different cellular targets and opposite effects in numerous biological processes. Has no apparent specificity with regard to the acyl compositions of diacylglycerol. Specifically expressed in the cerebellum where it controls the level of diacylglycerol which in turn regulates the activity of protein kinase C gamma. Through protein kinase C gamma, indirectly regulates the dendritic development of Purkinje cells, cerebellar long term depression and ultimately cerebellar motor coordination.</text>
</comment>
<evidence type="ECO:0000256" key="16">
    <source>
        <dbReference type="ARBA" id="ARBA00023136"/>
    </source>
</evidence>
<feature type="region of interest" description="Disordered" evidence="25">
    <location>
        <begin position="743"/>
        <end position="766"/>
    </location>
</feature>
<keyword evidence="6 24" id="KW-0808">Transferase</keyword>
<comment type="similarity">
    <text evidence="5 24">Belongs to the eukaryotic diacylglycerol kinase family.</text>
</comment>
<keyword evidence="12" id="KW-0862">Zinc</keyword>
<comment type="catalytic activity">
    <reaction evidence="20">
        <text>1-octadecanoyl-2-(5Z,8Z,11Z,14Z-eicosatetraenoyl)-sn-glycerol + ATP = 1-octadecanoyl-2-(5Z,8Z,11Z,14Z-eicosatetraenoyl)-sn-glycero-3-phosphate + ADP + H(+)</text>
        <dbReference type="Rhea" id="RHEA:40323"/>
        <dbReference type="ChEBI" id="CHEBI:15378"/>
        <dbReference type="ChEBI" id="CHEBI:30616"/>
        <dbReference type="ChEBI" id="CHEBI:75728"/>
        <dbReference type="ChEBI" id="CHEBI:77091"/>
        <dbReference type="ChEBI" id="CHEBI:456216"/>
    </reaction>
    <physiologicalReaction direction="left-to-right" evidence="20">
        <dbReference type="Rhea" id="RHEA:40324"/>
    </physiologicalReaction>
</comment>
<dbReference type="GO" id="GO:0007200">
    <property type="term" value="P:phospholipase C-activating G protein-coupled receptor signaling pathway"/>
    <property type="evidence" value="ECO:0007669"/>
    <property type="project" value="InterPro"/>
</dbReference>
<dbReference type="FunFam" id="2.60.200.40:FF:000003">
    <property type="entry name" value="Diacylglycerol kinase"/>
    <property type="match status" value="1"/>
</dbReference>
<dbReference type="Ensembl" id="ENSTGET00000031100.1">
    <property type="protein sequence ID" value="ENSTGEP00000026118.1"/>
    <property type="gene ID" value="ENSTGEG00000021033.1"/>
</dbReference>
<keyword evidence="13" id="KW-0106">Calcium</keyword>
<evidence type="ECO:0000256" key="13">
    <source>
        <dbReference type="ARBA" id="ARBA00022837"/>
    </source>
</evidence>
<keyword evidence="30" id="KW-1185">Reference proteome</keyword>
<dbReference type="SUPFAM" id="SSF111331">
    <property type="entry name" value="NAD kinase/diacylglycerol kinase-like"/>
    <property type="match status" value="1"/>
</dbReference>
<reference evidence="29" key="3">
    <citation type="submission" date="2025-09" db="UniProtKB">
        <authorList>
            <consortium name="Ensembl"/>
        </authorList>
    </citation>
    <scope>IDENTIFICATION</scope>
</reference>
<dbReference type="FunFam" id="1.10.238.110:FF:000002">
    <property type="entry name" value="Diacylglycerol kinase"/>
    <property type="match status" value="1"/>
</dbReference>
<dbReference type="PROSITE" id="PS50081">
    <property type="entry name" value="ZF_DAG_PE_2"/>
    <property type="match status" value="2"/>
</dbReference>
<sequence length="766" mass="86225">MGEERWVSLTPEEFDQLQKYSEYSSKKIKDVLTEFNEGGSLKQYDPHEPISYDVFKLFMRAYLEVDLPQPLSTHLFLAFSQKPRQETSDHPTEGAGNSEANSPDTNIQNAENATKADEACAPDTESNMAEKQAPTEDQVAATPPEPHVPRSSSSGSPVVYLKDVVCYLSLLETGRPQDKLEFMFRLYDSDENGLLDQAEMDCIVNQMLHIAQYLEWDPTELRPILKEMLQGMDYDRDGFVSLQEWVHGGMTTIPLLVLLGMDDSGSKGDGRHAWTMKHFKKPTYCNFCHIMLMGVRKQGLCCTYCKYTVHERCVSKNIPGCVKTYSKAKRSSEVMQHAWVEGNSSVKCDRCHKSIKCYQSVTARHCVWCRMTFHRKCELATLCDGGELRDHILLPTSICPITRDRPGGKSDGCVSAKGELVMQYKIIPTPGTHPLLVLVNPKSGGRQGERLNFFHDTPDFRVLACGGDGTVGWILDCIDKANFAKHPPVAVLPLGTGNDLARCLRWGGGYEGGSLTKILKDIEQSPLVMLDRWHLEVIPREEVENGDQVPYSIMNNYFSIGVDASIAHRFHVMREKHPEKFNSRMKNKLWYFEFGTSETFAATCKKLHDHIELECDGVGVDLSNIFLEGIAILNIPSMYGGTNLWGENKKNRAVIRESRKGVTDPKELKFCVQDLSDQLLEVVGLEGAMEMGQIYTGLKSAGRRLAQCSSVTIRTNKLLPMQVDGEPWMQPCCTIKITHKNQAPMMMGPPQKSSFFSLRRKSRSKD</sequence>
<keyword evidence="9 24" id="KW-0547">Nucleotide-binding</keyword>
<keyword evidence="14 24" id="KW-0067">ATP-binding</keyword>
<evidence type="ECO:0000256" key="9">
    <source>
        <dbReference type="ARBA" id="ARBA00022741"/>
    </source>
</evidence>
<dbReference type="InterPro" id="IPR037607">
    <property type="entry name" value="DGK"/>
</dbReference>
<dbReference type="Pfam" id="PF00609">
    <property type="entry name" value="DAGK_acc"/>
    <property type="match status" value="1"/>
</dbReference>
<evidence type="ECO:0000259" key="27">
    <source>
        <dbReference type="PROSITE" id="PS50146"/>
    </source>
</evidence>
<dbReference type="Gene3D" id="1.10.238.10">
    <property type="entry name" value="EF-hand"/>
    <property type="match status" value="1"/>
</dbReference>
<dbReference type="CTD" id="1608"/>
<dbReference type="PROSITE" id="PS00018">
    <property type="entry name" value="EF_HAND_1"/>
    <property type="match status" value="2"/>
</dbReference>
<keyword evidence="15" id="KW-0443">Lipid metabolism</keyword>
<dbReference type="SMART" id="SM00046">
    <property type="entry name" value="DAGKc"/>
    <property type="match status" value="1"/>
</dbReference>
<keyword evidence="7" id="KW-0479">Metal-binding</keyword>
<dbReference type="PROSITE" id="PS50146">
    <property type="entry name" value="DAGK"/>
    <property type="match status" value="1"/>
</dbReference>
<keyword evidence="11 24" id="KW-0418">Kinase</keyword>
<evidence type="ECO:0000256" key="18">
    <source>
        <dbReference type="ARBA" id="ARBA00023371"/>
    </source>
</evidence>
<accession>A0A8D2K5M8</accession>
<dbReference type="PANTHER" id="PTHR11255">
    <property type="entry name" value="DIACYLGLYCEROL KINASE"/>
    <property type="match status" value="1"/>
</dbReference>
<feature type="domain" description="DAGKc" evidence="27">
    <location>
        <begin position="451"/>
        <end position="539"/>
    </location>
</feature>
<dbReference type="Gene3D" id="3.30.60.20">
    <property type="match status" value="2"/>
</dbReference>
<evidence type="ECO:0000313" key="30">
    <source>
        <dbReference type="Proteomes" id="UP000694411"/>
    </source>
</evidence>
<dbReference type="UniPathway" id="UPA00230"/>
<dbReference type="Gene3D" id="3.40.50.10330">
    <property type="entry name" value="Probable inorganic polyphosphate/atp-NAD kinase, domain 1"/>
    <property type="match status" value="1"/>
</dbReference>
<dbReference type="Gene3D" id="1.10.238.110">
    <property type="entry name" value="Diacylglycerol kinase alpha"/>
    <property type="match status" value="2"/>
</dbReference>
<reference evidence="29" key="2">
    <citation type="submission" date="2025-08" db="UniProtKB">
        <authorList>
            <consortium name="Ensembl"/>
        </authorList>
    </citation>
    <scope>IDENTIFICATION</scope>
</reference>
<dbReference type="InterPro" id="IPR017438">
    <property type="entry name" value="ATP-NAD_kinase_N"/>
</dbReference>
<evidence type="ECO:0000256" key="3">
    <source>
        <dbReference type="ARBA" id="ARBA00004514"/>
    </source>
</evidence>
<evidence type="ECO:0000256" key="11">
    <source>
        <dbReference type="ARBA" id="ARBA00022777"/>
    </source>
</evidence>
<feature type="domain" description="Phorbol-ester/DAG-type" evidence="26">
    <location>
        <begin position="336"/>
        <end position="383"/>
    </location>
</feature>
<comment type="pathway">
    <text evidence="4">Lipid metabolism; glycerolipid metabolism.</text>
</comment>
<evidence type="ECO:0000256" key="12">
    <source>
        <dbReference type="ARBA" id="ARBA00022833"/>
    </source>
</evidence>
<dbReference type="InterPro" id="IPR002048">
    <property type="entry name" value="EF_hand_dom"/>
</dbReference>
<feature type="compositionally biased region" description="Polar residues" evidence="25">
    <location>
        <begin position="98"/>
        <end position="112"/>
    </location>
</feature>
<evidence type="ECO:0000256" key="5">
    <source>
        <dbReference type="ARBA" id="ARBA00009280"/>
    </source>
</evidence>
<evidence type="ECO:0000256" key="10">
    <source>
        <dbReference type="ARBA" id="ARBA00022771"/>
    </source>
</evidence>
<evidence type="ECO:0000256" key="15">
    <source>
        <dbReference type="ARBA" id="ARBA00023098"/>
    </source>
</evidence>
<keyword evidence="17" id="KW-0206">Cytoskeleton</keyword>
<dbReference type="SUPFAM" id="SSF47473">
    <property type="entry name" value="EF-hand"/>
    <property type="match status" value="2"/>
</dbReference>
<comment type="catalytic activity">
    <reaction evidence="19">
        <text>1,2-didecanoyl-sn-glycerol + ATP = 1,2-didecanoyl-sn-glycero-3-phosphate + ADP + H(+)</text>
        <dbReference type="Rhea" id="RHEA:43428"/>
        <dbReference type="ChEBI" id="CHEBI:15378"/>
        <dbReference type="ChEBI" id="CHEBI:18155"/>
        <dbReference type="ChEBI" id="CHEBI:30616"/>
        <dbReference type="ChEBI" id="CHEBI:78227"/>
        <dbReference type="ChEBI" id="CHEBI:456216"/>
    </reaction>
    <physiologicalReaction direction="left-to-right" evidence="19">
        <dbReference type="Rhea" id="RHEA:43429"/>
    </physiologicalReaction>
</comment>
<dbReference type="InterPro" id="IPR046349">
    <property type="entry name" value="C1-like_sf"/>
</dbReference>
<evidence type="ECO:0000256" key="23">
    <source>
        <dbReference type="ARBA" id="ARBA00059116"/>
    </source>
</evidence>
<dbReference type="GO" id="GO:0046486">
    <property type="term" value="P:glycerolipid metabolic process"/>
    <property type="evidence" value="ECO:0007669"/>
    <property type="project" value="UniProtKB-UniPathway"/>
</dbReference>
<evidence type="ECO:0000256" key="1">
    <source>
        <dbReference type="ARBA" id="ARBA00004245"/>
    </source>
</evidence>
<dbReference type="RefSeq" id="XP_025231324.1">
    <property type="nucleotide sequence ID" value="XM_025375539.1"/>
</dbReference>
<evidence type="ECO:0000256" key="17">
    <source>
        <dbReference type="ARBA" id="ARBA00023212"/>
    </source>
</evidence>
<evidence type="ECO:0000256" key="2">
    <source>
        <dbReference type="ARBA" id="ARBA00004370"/>
    </source>
</evidence>
<evidence type="ECO:0000256" key="21">
    <source>
        <dbReference type="ARBA" id="ARBA00023411"/>
    </source>
</evidence>
<dbReference type="InterPro" id="IPR000756">
    <property type="entry name" value="Diacylglycerol_kin_accessory"/>
</dbReference>
<dbReference type="PROSITE" id="PS50222">
    <property type="entry name" value="EF_HAND_2"/>
    <property type="match status" value="1"/>
</dbReference>
<evidence type="ECO:0000256" key="8">
    <source>
        <dbReference type="ARBA" id="ARBA00022737"/>
    </source>
</evidence>
<dbReference type="GO" id="GO:0008289">
    <property type="term" value="F:lipid binding"/>
    <property type="evidence" value="ECO:0007669"/>
    <property type="project" value="UniProtKB-ARBA"/>
</dbReference>
<dbReference type="FunFam" id="3.30.60.20:FF:000066">
    <property type="entry name" value="Diacylglycerol kinase"/>
    <property type="match status" value="1"/>
</dbReference>
<keyword evidence="17" id="KW-0963">Cytoplasm</keyword>
<keyword evidence="8" id="KW-0677">Repeat</keyword>
<dbReference type="InterPro" id="IPR002219">
    <property type="entry name" value="PKC_DAG/PE"/>
</dbReference>
<dbReference type="InterPro" id="IPR016064">
    <property type="entry name" value="NAD/diacylglycerol_kinase_sf"/>
</dbReference>
<feature type="domain" description="Phorbol-ester/DAG-type" evidence="26">
    <location>
        <begin position="271"/>
        <end position="321"/>
    </location>
</feature>
<evidence type="ECO:0000256" key="22">
    <source>
        <dbReference type="ARBA" id="ARBA00051629"/>
    </source>
</evidence>
<dbReference type="FunFam" id="1.10.238.10:FF:000017">
    <property type="entry name" value="Diacylglycerol kinase"/>
    <property type="match status" value="1"/>
</dbReference>
<evidence type="ECO:0000256" key="7">
    <source>
        <dbReference type="ARBA" id="ARBA00022723"/>
    </source>
</evidence>
<dbReference type="SMART" id="SM00045">
    <property type="entry name" value="DAGKa"/>
    <property type="match status" value="1"/>
</dbReference>
<name>A0A8D2K5M8_THEGE</name>
<feature type="domain" description="EF-hand" evidence="28">
    <location>
        <begin position="175"/>
        <end position="210"/>
    </location>
</feature>
<organism evidence="29 30">
    <name type="scientific">Theropithecus gelada</name>
    <name type="common">Gelada baboon</name>
    <dbReference type="NCBI Taxonomy" id="9565"/>
    <lineage>
        <taxon>Eukaryota</taxon>
        <taxon>Metazoa</taxon>
        <taxon>Chordata</taxon>
        <taxon>Craniata</taxon>
        <taxon>Vertebrata</taxon>
        <taxon>Euteleostomi</taxon>
        <taxon>Mammalia</taxon>
        <taxon>Eutheria</taxon>
        <taxon>Euarchontoglires</taxon>
        <taxon>Primates</taxon>
        <taxon>Haplorrhini</taxon>
        <taxon>Catarrhini</taxon>
        <taxon>Cercopithecidae</taxon>
        <taxon>Cercopithecinae</taxon>
        <taxon>Theropithecus</taxon>
    </lineage>
</organism>
<dbReference type="GO" id="GO:0005509">
    <property type="term" value="F:calcium ion binding"/>
    <property type="evidence" value="ECO:0007669"/>
    <property type="project" value="InterPro"/>
</dbReference>
<dbReference type="GO" id="GO:0005856">
    <property type="term" value="C:cytoskeleton"/>
    <property type="evidence" value="ECO:0007669"/>
    <property type="project" value="UniProtKB-SubCell"/>
</dbReference>
<protein>
    <recommendedName>
        <fullName evidence="24">Diacylglycerol kinase</fullName>
        <shortName evidence="24">DAG kinase</shortName>
        <ecNumber evidence="24">2.7.1.107</ecNumber>
    </recommendedName>
</protein>
<evidence type="ECO:0000256" key="24">
    <source>
        <dbReference type="RuleBase" id="RU361128"/>
    </source>
</evidence>
<dbReference type="GO" id="GO:0008270">
    <property type="term" value="F:zinc ion binding"/>
    <property type="evidence" value="ECO:0007669"/>
    <property type="project" value="UniProtKB-KW"/>
</dbReference>
<dbReference type="Gene3D" id="2.60.200.40">
    <property type="match status" value="1"/>
</dbReference>
<evidence type="ECO:0000256" key="19">
    <source>
        <dbReference type="ARBA" id="ARBA00023395"/>
    </source>
</evidence>
<dbReference type="CDD" id="cd00051">
    <property type="entry name" value="EFh"/>
    <property type="match status" value="1"/>
</dbReference>
<dbReference type="PANTHER" id="PTHR11255:SF36">
    <property type="entry name" value="DIACYLGLYCEROL KINASE GAMMA"/>
    <property type="match status" value="1"/>
</dbReference>
<dbReference type="EC" id="2.7.1.107" evidence="24"/>
<evidence type="ECO:0000256" key="14">
    <source>
        <dbReference type="ARBA" id="ARBA00022840"/>
    </source>
</evidence>
<feature type="compositionally biased region" description="Basic and acidic residues" evidence="25">
    <location>
        <begin position="83"/>
        <end position="92"/>
    </location>
</feature>
<dbReference type="InterPro" id="IPR029477">
    <property type="entry name" value="DAG_kinase_typeI_N"/>
</dbReference>
<keyword evidence="16" id="KW-0472">Membrane</keyword>
<keyword evidence="10" id="KW-0863">Zinc-finger</keyword>
<evidence type="ECO:0000256" key="25">
    <source>
        <dbReference type="SAM" id="MobiDB-lite"/>
    </source>
</evidence>
<dbReference type="SUPFAM" id="SSF57889">
    <property type="entry name" value="Cysteine-rich domain"/>
    <property type="match status" value="2"/>
</dbReference>
<dbReference type="Pfam" id="PF00130">
    <property type="entry name" value="C1_1"/>
    <property type="match status" value="1"/>
</dbReference>
<dbReference type="InterPro" id="IPR018247">
    <property type="entry name" value="EF_Hand_1_Ca_BS"/>
</dbReference>
<dbReference type="Proteomes" id="UP000694411">
    <property type="component" value="Chromosome 2"/>
</dbReference>
<dbReference type="SMART" id="SM00054">
    <property type="entry name" value="EFh"/>
    <property type="match status" value="2"/>
</dbReference>
<comment type="catalytic activity">
    <reaction evidence="21">
        <text>a 1,2-diacyl-sn-glycerol + ATP = a 1,2-diacyl-sn-glycero-3-phosphate + ADP + H(+)</text>
        <dbReference type="Rhea" id="RHEA:10272"/>
        <dbReference type="ChEBI" id="CHEBI:15378"/>
        <dbReference type="ChEBI" id="CHEBI:17815"/>
        <dbReference type="ChEBI" id="CHEBI:30616"/>
        <dbReference type="ChEBI" id="CHEBI:58608"/>
        <dbReference type="ChEBI" id="CHEBI:456216"/>
        <dbReference type="EC" id="2.7.1.107"/>
    </reaction>
    <physiologicalReaction direction="left-to-right" evidence="21">
        <dbReference type="Rhea" id="RHEA:10273"/>
    </physiologicalReaction>
</comment>
<proteinExistence type="inferred from homology"/>
<dbReference type="Pfam" id="PF14513">
    <property type="entry name" value="DAG_kinase_N"/>
    <property type="match status" value="1"/>
</dbReference>
<dbReference type="FunFam" id="3.40.50.10330:FF:000028">
    <property type="entry name" value="Diacylglycerol kinase"/>
    <property type="match status" value="1"/>
</dbReference>
<dbReference type="SMART" id="SM00109">
    <property type="entry name" value="C1"/>
    <property type="match status" value="2"/>
</dbReference>
<dbReference type="InterPro" id="IPR011992">
    <property type="entry name" value="EF-hand-dom_pair"/>
</dbReference>
<evidence type="ECO:0000313" key="29">
    <source>
        <dbReference type="Ensembl" id="ENSTGEP00000026118.1"/>
    </source>
</evidence>
<dbReference type="Pfam" id="PF00781">
    <property type="entry name" value="DAGK_cat"/>
    <property type="match status" value="1"/>
</dbReference>
<reference evidence="29" key="1">
    <citation type="submission" date="2018-05" db="EMBL/GenBank/DDBJ databases">
        <title>Whole genome of Theropithecus gelada.</title>
        <authorList>
            <person name="Chiou K.L."/>
            <person name="Snyder-Mackler N."/>
        </authorList>
    </citation>
    <scope>NUCLEOTIDE SEQUENCE [LARGE SCALE GENOMIC DNA]</scope>
</reference>
<comment type="catalytic activity">
    <reaction evidence="18">
        <text>1,2-di-(9Z-octadecenoyl)-sn-glycerol + ATP = 1,2-di-(9Z-octadecenoyl)-sn-glycero-3-phosphate + ADP + H(+)</text>
        <dbReference type="Rhea" id="RHEA:40327"/>
        <dbReference type="ChEBI" id="CHEBI:15378"/>
        <dbReference type="ChEBI" id="CHEBI:30616"/>
        <dbReference type="ChEBI" id="CHEBI:52333"/>
        <dbReference type="ChEBI" id="CHEBI:74546"/>
        <dbReference type="ChEBI" id="CHEBI:456216"/>
    </reaction>
    <physiologicalReaction direction="left-to-right" evidence="18">
        <dbReference type="Rhea" id="RHEA:40328"/>
    </physiologicalReaction>
</comment>
<evidence type="ECO:0000256" key="20">
    <source>
        <dbReference type="ARBA" id="ARBA00023400"/>
    </source>
</evidence>
<dbReference type="GO" id="GO:0030168">
    <property type="term" value="P:platelet activation"/>
    <property type="evidence" value="ECO:0007669"/>
    <property type="project" value="UniProtKB-ARBA"/>
</dbReference>